<feature type="transmembrane region" description="Helical" evidence="1">
    <location>
        <begin position="12"/>
        <end position="32"/>
    </location>
</feature>
<dbReference type="PANTHER" id="PTHR31876:SF26">
    <property type="entry name" value="PROTEIN LIKE COV 2"/>
    <property type="match status" value="1"/>
</dbReference>
<feature type="transmembrane region" description="Helical" evidence="1">
    <location>
        <begin position="52"/>
        <end position="76"/>
    </location>
</feature>
<reference evidence="2 3" key="1">
    <citation type="submission" date="2020-01" db="EMBL/GenBank/DDBJ databases">
        <title>Anaeroalcalibacter tamaniensis gen. nov., sp. nov., moderately halophilic strictly anaerobic fermenter bacterium from mud volcano of Taman peninsula.</title>
        <authorList>
            <person name="Frolova A."/>
            <person name="Merkel A.Y."/>
            <person name="Slobodkin A.I."/>
        </authorList>
    </citation>
    <scope>NUCLEOTIDE SEQUENCE [LARGE SCALE GENOMIC DNA]</scope>
    <source>
        <strain evidence="2 3">F-3ap</strain>
    </source>
</reference>
<dbReference type="Proteomes" id="UP000461585">
    <property type="component" value="Unassembled WGS sequence"/>
</dbReference>
<organism evidence="2 3">
    <name type="scientific">Anaerotalea alkaliphila</name>
    <dbReference type="NCBI Taxonomy" id="2662126"/>
    <lineage>
        <taxon>Bacteria</taxon>
        <taxon>Bacillati</taxon>
        <taxon>Bacillota</taxon>
        <taxon>Clostridia</taxon>
        <taxon>Eubacteriales</taxon>
        <taxon>Anaerotalea</taxon>
    </lineage>
</organism>
<proteinExistence type="predicted"/>
<name>A0A7X5HXG1_9FIRM</name>
<protein>
    <submittedName>
        <fullName evidence="2">DUF502 domain-containing protein</fullName>
    </submittedName>
</protein>
<evidence type="ECO:0000256" key="1">
    <source>
        <dbReference type="SAM" id="Phobius"/>
    </source>
</evidence>
<sequence length="193" mass="21407">MKRLRHIFIQGLLALLPIATTLYILYFFYALLDNFLGGLIRRVFRVTLPGVGMVSSILLILLTGILVTDVLGARLFRFGEKMLQRIPVVQRIYFGSKQIIDAFSLQGKQIFSKVALVEYPRKGIYVVGFVTGACKGEVQEKTSANLINVFVPTTPNPTSGMLVLVPEKDVIYLEMTVEEGLKLIVSAGVVTPQ</sequence>
<dbReference type="InterPro" id="IPR007462">
    <property type="entry name" value="COV1-like"/>
</dbReference>
<keyword evidence="1" id="KW-1133">Transmembrane helix</keyword>
<gene>
    <name evidence="2" type="ORF">GXN74_11935</name>
</gene>
<evidence type="ECO:0000313" key="2">
    <source>
        <dbReference type="EMBL" id="NDL68450.1"/>
    </source>
</evidence>
<dbReference type="AlphaFoldDB" id="A0A7X5HXG1"/>
<dbReference type="PANTHER" id="PTHR31876">
    <property type="entry name" value="COV-LIKE PROTEIN 1"/>
    <property type="match status" value="1"/>
</dbReference>
<keyword evidence="3" id="KW-1185">Reference proteome</keyword>
<evidence type="ECO:0000313" key="3">
    <source>
        <dbReference type="Proteomes" id="UP000461585"/>
    </source>
</evidence>
<dbReference type="EMBL" id="JAAEEH010000040">
    <property type="protein sequence ID" value="NDL68450.1"/>
    <property type="molecule type" value="Genomic_DNA"/>
</dbReference>
<keyword evidence="1" id="KW-0812">Transmembrane</keyword>
<dbReference type="RefSeq" id="WP_162371173.1">
    <property type="nucleotide sequence ID" value="NZ_JAAEEH010000040.1"/>
</dbReference>
<dbReference type="Pfam" id="PF04367">
    <property type="entry name" value="DUF502"/>
    <property type="match status" value="1"/>
</dbReference>
<comment type="caution">
    <text evidence="2">The sequence shown here is derived from an EMBL/GenBank/DDBJ whole genome shotgun (WGS) entry which is preliminary data.</text>
</comment>
<accession>A0A7X5HXG1</accession>
<keyword evidence="1" id="KW-0472">Membrane</keyword>